<evidence type="ECO:0000256" key="3">
    <source>
        <dbReference type="SAM" id="MobiDB-lite"/>
    </source>
</evidence>
<keyword evidence="4" id="KW-1133">Transmembrane helix</keyword>
<dbReference type="RefSeq" id="XP_009790609.1">
    <property type="nucleotide sequence ID" value="XM_009792307.1"/>
</dbReference>
<feature type="region of interest" description="Disordered" evidence="3">
    <location>
        <begin position="39"/>
        <end position="76"/>
    </location>
</feature>
<name>A0A1U7XUL7_NICSY</name>
<dbReference type="Proteomes" id="UP000189701">
    <property type="component" value="Unplaced"/>
</dbReference>
<dbReference type="AlphaFoldDB" id="A0A1U7XUL7"/>
<protein>
    <submittedName>
        <fullName evidence="6">Protein CHUP1, chloroplastic-like isoform X1</fullName>
    </submittedName>
</protein>
<evidence type="ECO:0000313" key="6">
    <source>
        <dbReference type="RefSeq" id="XP_009790609.1"/>
    </source>
</evidence>
<sequence>MVRDNRNIRPVVLLKIGVVLVVSLGGIIYTIFRTKRIKPSNSSPPPCSTGVELTNDDHASHAAPISPSSRKSVSTVPDKNEDLHICKHIIENSTPLPSSSGIFNSNRDGFLLPEFNELVKELRLSTSKREIEMLLQYEDSPREYRIVEMVNHDQEIKSLKNIVKTLEEREKNLEIQLLEYYGLKEQETAIMELQNQLKINNMEAKLFDLKIESLSADKLRLEAQVADYAKVVSELDAAKVKIKQLKKKLRSEADHSKEQILTLQEKVMKLHDEEKKAVEAESDVQLKLRKLKDLENQADELKKSNHSLRKENSELAHRLESVQIIAASVLEDEETEALKEETLRLRKQNEDLAKEVDRLQADRCNDAEELVYLRWINACLRYELRNLQPVAGKTIARDLSKTLSPKSEEKAKQLILEYANKESQGEREISVTDFDSDWSSSQTSFFTDSGEFDDTSTDKSSPRKTSGKKKVFSKLMRLVRGKDRHLSRSSSMDMVHNVEDNVARHSSYSPGYSSGSSKQFLELHSASQSSRSDKGENNNYSIDSRRNSDGGSSSGSGRLDYISNRLTDSPQENISKDESEKVQKTDIVKYAEVLKGSRSKAGFCRRSASVSSFFGDVSLVGITRFK</sequence>
<feature type="region of interest" description="Disordered" evidence="3">
    <location>
        <begin position="505"/>
        <end position="580"/>
    </location>
</feature>
<feature type="compositionally biased region" description="Low complexity" evidence="3">
    <location>
        <begin position="506"/>
        <end position="517"/>
    </location>
</feature>
<dbReference type="PANTHER" id="PTHR31342">
    <property type="entry name" value="PROTEIN CHUP1, CHLOROPLASTIC"/>
    <property type="match status" value="1"/>
</dbReference>
<evidence type="ECO:0000256" key="2">
    <source>
        <dbReference type="SAM" id="Coils"/>
    </source>
</evidence>
<feature type="compositionally biased region" description="Polar residues" evidence="3">
    <location>
        <begin position="564"/>
        <end position="573"/>
    </location>
</feature>
<dbReference type="GeneID" id="104238038"/>
<feature type="compositionally biased region" description="Basic residues" evidence="3">
    <location>
        <begin position="465"/>
        <end position="474"/>
    </location>
</feature>
<keyword evidence="4" id="KW-0472">Membrane</keyword>
<organism evidence="5 6">
    <name type="scientific">Nicotiana sylvestris</name>
    <name type="common">Wood tobacco</name>
    <name type="synonym">South American tobacco</name>
    <dbReference type="NCBI Taxonomy" id="4096"/>
    <lineage>
        <taxon>Eukaryota</taxon>
        <taxon>Viridiplantae</taxon>
        <taxon>Streptophyta</taxon>
        <taxon>Embryophyta</taxon>
        <taxon>Tracheophyta</taxon>
        <taxon>Spermatophyta</taxon>
        <taxon>Magnoliopsida</taxon>
        <taxon>eudicotyledons</taxon>
        <taxon>Gunneridae</taxon>
        <taxon>Pentapetalae</taxon>
        <taxon>asterids</taxon>
        <taxon>lamiids</taxon>
        <taxon>Solanales</taxon>
        <taxon>Solanaceae</taxon>
        <taxon>Nicotianoideae</taxon>
        <taxon>Nicotianeae</taxon>
        <taxon>Nicotiana</taxon>
    </lineage>
</organism>
<feature type="region of interest" description="Disordered" evidence="3">
    <location>
        <begin position="449"/>
        <end position="474"/>
    </location>
</feature>
<feature type="coiled-coil region" evidence="2">
    <location>
        <begin position="149"/>
        <end position="203"/>
    </location>
</feature>
<reference evidence="6" key="2">
    <citation type="submission" date="2025-08" db="UniProtKB">
        <authorList>
            <consortium name="RefSeq"/>
        </authorList>
    </citation>
    <scope>IDENTIFICATION</scope>
    <source>
        <tissue evidence="6">Leaf</tissue>
    </source>
</reference>
<dbReference type="OrthoDB" id="1870283at2759"/>
<feature type="transmembrane region" description="Helical" evidence="4">
    <location>
        <begin position="12"/>
        <end position="32"/>
    </location>
</feature>
<keyword evidence="5" id="KW-1185">Reference proteome</keyword>
<proteinExistence type="predicted"/>
<feature type="compositionally biased region" description="Low complexity" evidence="3">
    <location>
        <begin position="549"/>
        <end position="560"/>
    </location>
</feature>
<feature type="coiled-coil region" evidence="2">
    <location>
        <begin position="228"/>
        <end position="362"/>
    </location>
</feature>
<keyword evidence="1 2" id="KW-0175">Coiled coil</keyword>
<accession>A0A1U7XUL7</accession>
<evidence type="ECO:0000313" key="5">
    <source>
        <dbReference type="Proteomes" id="UP000189701"/>
    </source>
</evidence>
<reference evidence="5" key="1">
    <citation type="journal article" date="2013" name="Genome Biol.">
        <title>Reference genomes and transcriptomes of Nicotiana sylvestris and Nicotiana tomentosiformis.</title>
        <authorList>
            <person name="Sierro N."/>
            <person name="Battey J.N."/>
            <person name="Ouadi S."/>
            <person name="Bovet L."/>
            <person name="Goepfert S."/>
            <person name="Bakaher N."/>
            <person name="Peitsch M.C."/>
            <person name="Ivanov N.V."/>
        </authorList>
    </citation>
    <scope>NUCLEOTIDE SEQUENCE [LARGE SCALE GENOMIC DNA]</scope>
</reference>
<dbReference type="InterPro" id="IPR040265">
    <property type="entry name" value="CHUP1/IPGA1-like"/>
</dbReference>
<evidence type="ECO:0000256" key="1">
    <source>
        <dbReference type="ARBA" id="ARBA00023054"/>
    </source>
</evidence>
<dbReference type="KEGG" id="nsy:104238038"/>
<dbReference type="STRING" id="4096.A0A1U7XUL7"/>
<dbReference type="PANTHER" id="PTHR31342:SF44">
    <property type="entry name" value="PROTEIN CHUP1, CHLOROPLASTIC-LIKE"/>
    <property type="match status" value="1"/>
</dbReference>
<dbReference type="eggNOG" id="ENOG502QSBV">
    <property type="taxonomic scope" value="Eukaryota"/>
</dbReference>
<evidence type="ECO:0000256" key="4">
    <source>
        <dbReference type="SAM" id="Phobius"/>
    </source>
</evidence>
<gene>
    <name evidence="6" type="primary">LOC104238038</name>
</gene>
<keyword evidence="4" id="KW-0812">Transmembrane</keyword>
<dbReference type="GO" id="GO:0055028">
    <property type="term" value="C:cortical microtubule"/>
    <property type="evidence" value="ECO:0007669"/>
    <property type="project" value="TreeGrafter"/>
</dbReference>
<dbReference type="GO" id="GO:0072699">
    <property type="term" value="P:protein localization to cortical microtubule cytoskeleton"/>
    <property type="evidence" value="ECO:0007669"/>
    <property type="project" value="TreeGrafter"/>
</dbReference>